<proteinExistence type="inferred from homology"/>
<evidence type="ECO:0000256" key="1">
    <source>
        <dbReference type="ARBA" id="ARBA00009580"/>
    </source>
</evidence>
<dbReference type="SUPFAM" id="SSF52799">
    <property type="entry name" value="(Phosphotyrosine protein) phosphatases II"/>
    <property type="match status" value="1"/>
</dbReference>
<dbReference type="InterPro" id="IPR029021">
    <property type="entry name" value="Prot-tyrosine_phosphatase-like"/>
</dbReference>
<dbReference type="Gene3D" id="3.90.190.10">
    <property type="entry name" value="Protein tyrosine phosphatase superfamily"/>
    <property type="match status" value="1"/>
</dbReference>
<dbReference type="Pfam" id="PF13350">
    <property type="entry name" value="Y_phosphatase3"/>
    <property type="match status" value="1"/>
</dbReference>
<evidence type="ECO:0000313" key="6">
    <source>
        <dbReference type="Proteomes" id="UP000032702"/>
    </source>
</evidence>
<gene>
    <name evidence="3" type="ordered locus">STAUR_7867</name>
    <name evidence="4" type="ORF">STIAU_3891</name>
</gene>
<dbReference type="OrthoDB" id="1188001at2"/>
<dbReference type="EMBL" id="AAMD01000018">
    <property type="protein sequence ID" value="EAU68332.1"/>
    <property type="molecule type" value="Genomic_DNA"/>
</dbReference>
<feature type="domain" description="Tyrosine specific protein phosphatases" evidence="2">
    <location>
        <begin position="116"/>
        <end position="169"/>
    </location>
</feature>
<dbReference type="PANTHER" id="PTHR31126">
    <property type="entry name" value="TYROSINE-PROTEIN PHOSPHATASE"/>
    <property type="match status" value="1"/>
</dbReference>
<evidence type="ECO:0000313" key="5">
    <source>
        <dbReference type="Proteomes" id="UP000001351"/>
    </source>
</evidence>
<dbReference type="EMBL" id="CP002271">
    <property type="protein sequence ID" value="ADO75622.1"/>
    <property type="molecule type" value="Genomic_DNA"/>
</dbReference>
<dbReference type="KEGG" id="sur:STAUR_7867"/>
<dbReference type="Proteomes" id="UP000001351">
    <property type="component" value="Chromosome"/>
</dbReference>
<dbReference type="PROSITE" id="PS00383">
    <property type="entry name" value="TYR_PHOSPHATASE_1"/>
    <property type="match status" value="1"/>
</dbReference>
<reference evidence="3 5" key="2">
    <citation type="journal article" date="2011" name="Mol. Biol. Evol.">
        <title>Comparative genomic analysis of fruiting body formation in Myxococcales.</title>
        <authorList>
            <person name="Huntley S."/>
            <person name="Hamann N."/>
            <person name="Wegener-Feldbrugge S."/>
            <person name="Treuner-Lange A."/>
            <person name="Kube M."/>
            <person name="Reinhardt R."/>
            <person name="Klages S."/>
            <person name="Muller R."/>
            <person name="Ronning C.M."/>
            <person name="Nierman W.C."/>
            <person name="Sogaard-Andersen L."/>
        </authorList>
    </citation>
    <scope>NUCLEOTIDE SEQUENCE [LARGE SCALE GENOMIC DNA]</scope>
    <source>
        <strain evidence="3 5">DW4/3-1</strain>
    </source>
</reference>
<evidence type="ECO:0000313" key="3">
    <source>
        <dbReference type="EMBL" id="ADO75622.1"/>
    </source>
</evidence>
<dbReference type="InterPro" id="IPR026893">
    <property type="entry name" value="Tyr/Ser_Pase_IphP-type"/>
</dbReference>
<dbReference type="STRING" id="378806.STAUR_7867"/>
<dbReference type="eggNOG" id="COG2365">
    <property type="taxonomic scope" value="Bacteria"/>
</dbReference>
<dbReference type="GO" id="GO:0004721">
    <property type="term" value="F:phosphoprotein phosphatase activity"/>
    <property type="evidence" value="ECO:0007669"/>
    <property type="project" value="InterPro"/>
</dbReference>
<dbReference type="Proteomes" id="UP000032702">
    <property type="component" value="Unassembled WGS sequence"/>
</dbReference>
<comment type="similarity">
    <text evidence="1">Belongs to the protein-tyrosine phosphatase family.</text>
</comment>
<evidence type="ECO:0000259" key="2">
    <source>
        <dbReference type="PROSITE" id="PS50056"/>
    </source>
</evidence>
<accession>Q099H2</accession>
<sequence>MEADRELRKIVHPFQRLSNFRDVGGRKTVDGRTFRTGVLFRSDELSRLNAEDRVKLQGLGIKLICDLRAPRESQKRRLRLKDASIRVVNVPLHEQATHDGNRRKLLGFLFGKAGDERFREFIKAYYHHIAFDQTARIREVIMLLSGEQSLPALIHCTAGKDRTGFVAALIQLLVGVPYEGVMEDYLRTNDFFGPRLEKFIRVMRIMTLFQVSPERIRLLAGAHPEFLNEVHGTLVKRHGSVESYLREACGIEQDTLQRLKDRLLSA</sequence>
<dbReference type="PANTHER" id="PTHR31126:SF1">
    <property type="entry name" value="TYROSINE SPECIFIC PROTEIN PHOSPHATASES DOMAIN-CONTAINING PROTEIN"/>
    <property type="match status" value="1"/>
</dbReference>
<reference evidence="4 6" key="1">
    <citation type="submission" date="2006-04" db="EMBL/GenBank/DDBJ databases">
        <authorList>
            <person name="Nierman W.C."/>
        </authorList>
    </citation>
    <scope>NUCLEOTIDE SEQUENCE [LARGE SCALE GENOMIC DNA]</scope>
    <source>
        <strain evidence="4 6">DW4/3-1</strain>
    </source>
</reference>
<dbReference type="HOGENOM" id="CLU_057546_3_1_7"/>
<dbReference type="RefSeq" id="WP_002612074.1">
    <property type="nucleotide sequence ID" value="NC_014623.1"/>
</dbReference>
<name>Q099H2_STIAD</name>
<keyword evidence="5" id="KW-1185">Reference proteome</keyword>
<dbReference type="PROSITE" id="PS50056">
    <property type="entry name" value="TYR_PHOSPHATASE_2"/>
    <property type="match status" value="1"/>
</dbReference>
<dbReference type="InterPro" id="IPR000387">
    <property type="entry name" value="Tyr_Pase_dom"/>
</dbReference>
<protein>
    <submittedName>
        <fullName evidence="3">Conserved uncharacterized protein</fullName>
    </submittedName>
    <submittedName>
        <fullName evidence="4">Protein tyrosine phosphatase</fullName>
    </submittedName>
</protein>
<dbReference type="AlphaFoldDB" id="Q099H2"/>
<evidence type="ECO:0000313" key="4">
    <source>
        <dbReference type="EMBL" id="EAU68332.1"/>
    </source>
</evidence>
<organism evidence="4 6">
    <name type="scientific">Stigmatella aurantiaca (strain DW4/3-1)</name>
    <dbReference type="NCBI Taxonomy" id="378806"/>
    <lineage>
        <taxon>Bacteria</taxon>
        <taxon>Pseudomonadati</taxon>
        <taxon>Myxococcota</taxon>
        <taxon>Myxococcia</taxon>
        <taxon>Myxococcales</taxon>
        <taxon>Cystobacterineae</taxon>
        <taxon>Archangiaceae</taxon>
        <taxon>Stigmatella</taxon>
    </lineage>
</organism>
<dbReference type="InterPro" id="IPR016130">
    <property type="entry name" value="Tyr_Pase_AS"/>
</dbReference>